<reference evidence="3" key="3">
    <citation type="submission" date="2025-09" db="UniProtKB">
        <authorList>
            <consortium name="Ensembl"/>
        </authorList>
    </citation>
    <scope>IDENTIFICATION</scope>
</reference>
<dbReference type="InterPro" id="IPR003599">
    <property type="entry name" value="Ig_sub"/>
</dbReference>
<dbReference type="GeneTree" id="ENSGT01010000222294"/>
<feature type="domain" description="Ig-like" evidence="2">
    <location>
        <begin position="212"/>
        <end position="291"/>
    </location>
</feature>
<accession>A0A3P9CAM4</accession>
<name>A0A3P9CAM4_9CICH</name>
<dbReference type="AlphaFoldDB" id="A0A3P9CAM4"/>
<sequence length="382" mass="43551">KILSCSPMFSILFLFIVLHFVVKDVWDVTYTSTQVCAFKGATAEIRCTFRYPSTINGINTRVVQKFWFIRDENNEPVDLKTESEYKNRVQYKERLSEYKFRFITNDPRGKYSDVPGVTLTVTDKIIFINSYSNWTELTCHNNCQLPDQSSYIWYRNGHKLSSDEQYLHLNTFDSADSFHCAVKGYEQFPSPTVYNVFFLEYKFLKFDAPKLPSVSVSPSAEIVEGSSVTLTCSSDANPAASYTWYKEDVINPLIYQNQHFFFSILPSDSGKYYCTADNDLGQKRSESRTIDVKYAPKLPSVSVSPSAEIVEGSSVNLTCSSDANPAASYTWYKEDVINPLSYQNQHVFSSILPSDSGKYYCTADNDLGQNRSESRTIDVKCE</sequence>
<dbReference type="Pfam" id="PF13895">
    <property type="entry name" value="Ig_2"/>
    <property type="match status" value="2"/>
</dbReference>
<evidence type="ECO:0000256" key="1">
    <source>
        <dbReference type="SAM" id="SignalP"/>
    </source>
</evidence>
<proteinExistence type="predicted"/>
<dbReference type="SUPFAM" id="SSF48726">
    <property type="entry name" value="Immunoglobulin"/>
    <property type="match status" value="2"/>
</dbReference>
<feature type="chain" id="PRO_5018274862" description="Ig-like domain-containing protein" evidence="1">
    <location>
        <begin position="24"/>
        <end position="382"/>
    </location>
</feature>
<keyword evidence="1" id="KW-0732">Signal</keyword>
<dbReference type="Proteomes" id="UP000265160">
    <property type="component" value="LG6"/>
</dbReference>
<dbReference type="InterPro" id="IPR036179">
    <property type="entry name" value="Ig-like_dom_sf"/>
</dbReference>
<dbReference type="Ensembl" id="ENSMZET00005019667.1">
    <property type="protein sequence ID" value="ENSMZEP00005019054.1"/>
    <property type="gene ID" value="ENSMZEG00005014291.1"/>
</dbReference>
<feature type="domain" description="Ig-like" evidence="2">
    <location>
        <begin position="299"/>
        <end position="378"/>
    </location>
</feature>
<organism evidence="3 4">
    <name type="scientific">Maylandia zebra</name>
    <name type="common">zebra mbuna</name>
    <dbReference type="NCBI Taxonomy" id="106582"/>
    <lineage>
        <taxon>Eukaryota</taxon>
        <taxon>Metazoa</taxon>
        <taxon>Chordata</taxon>
        <taxon>Craniata</taxon>
        <taxon>Vertebrata</taxon>
        <taxon>Euteleostomi</taxon>
        <taxon>Actinopterygii</taxon>
        <taxon>Neopterygii</taxon>
        <taxon>Teleostei</taxon>
        <taxon>Neoteleostei</taxon>
        <taxon>Acanthomorphata</taxon>
        <taxon>Ovalentaria</taxon>
        <taxon>Cichlomorphae</taxon>
        <taxon>Cichliformes</taxon>
        <taxon>Cichlidae</taxon>
        <taxon>African cichlids</taxon>
        <taxon>Pseudocrenilabrinae</taxon>
        <taxon>Haplochromini</taxon>
        <taxon>Maylandia</taxon>
        <taxon>Maylandia zebra complex</taxon>
    </lineage>
</organism>
<reference evidence="3 4" key="1">
    <citation type="journal article" date="2014" name="Nature">
        <title>The genomic substrate for adaptive radiation in African cichlid fish.</title>
        <authorList>
            <person name="Brawand D."/>
            <person name="Wagner C.E."/>
            <person name="Li Y.I."/>
            <person name="Malinsky M."/>
            <person name="Keller I."/>
            <person name="Fan S."/>
            <person name="Simakov O."/>
            <person name="Ng A.Y."/>
            <person name="Lim Z.W."/>
            <person name="Bezault E."/>
            <person name="Turner-Maier J."/>
            <person name="Johnson J."/>
            <person name="Alcazar R."/>
            <person name="Noh H.J."/>
            <person name="Russell P."/>
            <person name="Aken B."/>
            <person name="Alfoldi J."/>
            <person name="Amemiya C."/>
            <person name="Azzouzi N."/>
            <person name="Baroiller J.F."/>
            <person name="Barloy-Hubler F."/>
            <person name="Berlin A."/>
            <person name="Bloomquist R."/>
            <person name="Carleton K.L."/>
            <person name="Conte M.A."/>
            <person name="D'Cotta H."/>
            <person name="Eshel O."/>
            <person name="Gaffney L."/>
            <person name="Galibert F."/>
            <person name="Gante H.F."/>
            <person name="Gnerre S."/>
            <person name="Greuter L."/>
            <person name="Guyon R."/>
            <person name="Haddad N.S."/>
            <person name="Haerty W."/>
            <person name="Harris R.M."/>
            <person name="Hofmann H.A."/>
            <person name="Hourlier T."/>
            <person name="Hulata G."/>
            <person name="Jaffe D.B."/>
            <person name="Lara M."/>
            <person name="Lee A.P."/>
            <person name="MacCallum I."/>
            <person name="Mwaiko S."/>
            <person name="Nikaido M."/>
            <person name="Nishihara H."/>
            <person name="Ozouf-Costaz C."/>
            <person name="Penman D.J."/>
            <person name="Przybylski D."/>
            <person name="Rakotomanga M."/>
            <person name="Renn S.C.P."/>
            <person name="Ribeiro F.J."/>
            <person name="Ron M."/>
            <person name="Salzburger W."/>
            <person name="Sanchez-Pulido L."/>
            <person name="Santos M.E."/>
            <person name="Searle S."/>
            <person name="Sharpe T."/>
            <person name="Swofford R."/>
            <person name="Tan F.J."/>
            <person name="Williams L."/>
            <person name="Young S."/>
            <person name="Yin S."/>
            <person name="Okada N."/>
            <person name="Kocher T.D."/>
            <person name="Miska E.A."/>
            <person name="Lander E.S."/>
            <person name="Venkatesh B."/>
            <person name="Fernald R.D."/>
            <person name="Meyer A."/>
            <person name="Ponting C.P."/>
            <person name="Streelman J.T."/>
            <person name="Lindblad-Toh K."/>
            <person name="Seehausen O."/>
            <person name="Di Palma F."/>
        </authorList>
    </citation>
    <scope>NUCLEOTIDE SEQUENCE</scope>
</reference>
<dbReference type="SMART" id="SM00408">
    <property type="entry name" value="IGc2"/>
    <property type="match status" value="2"/>
</dbReference>
<dbReference type="PANTHER" id="PTHR46013:SF4">
    <property type="entry name" value="B-CELL RECEPTOR CD22-RELATED"/>
    <property type="match status" value="1"/>
</dbReference>
<evidence type="ECO:0000313" key="3">
    <source>
        <dbReference type="Ensembl" id="ENSMZEP00005019054.1"/>
    </source>
</evidence>
<dbReference type="PANTHER" id="PTHR46013">
    <property type="entry name" value="VASCULAR CELL ADHESION MOLECULE 1"/>
    <property type="match status" value="1"/>
</dbReference>
<feature type="signal peptide" evidence="1">
    <location>
        <begin position="1"/>
        <end position="23"/>
    </location>
</feature>
<dbReference type="InterPro" id="IPR003598">
    <property type="entry name" value="Ig_sub2"/>
</dbReference>
<dbReference type="InterPro" id="IPR007110">
    <property type="entry name" value="Ig-like_dom"/>
</dbReference>
<dbReference type="CDD" id="cd00096">
    <property type="entry name" value="Ig"/>
    <property type="match status" value="1"/>
</dbReference>
<feature type="domain" description="Ig-like" evidence="2">
    <location>
        <begin position="115"/>
        <end position="182"/>
    </location>
</feature>
<dbReference type="PROSITE" id="PS50835">
    <property type="entry name" value="IG_LIKE"/>
    <property type="match status" value="3"/>
</dbReference>
<evidence type="ECO:0000313" key="4">
    <source>
        <dbReference type="Proteomes" id="UP000265160"/>
    </source>
</evidence>
<keyword evidence="4" id="KW-1185">Reference proteome</keyword>
<reference evidence="3" key="2">
    <citation type="submission" date="2025-08" db="UniProtKB">
        <authorList>
            <consortium name="Ensembl"/>
        </authorList>
    </citation>
    <scope>IDENTIFICATION</scope>
</reference>
<dbReference type="Gene3D" id="2.60.40.10">
    <property type="entry name" value="Immunoglobulins"/>
    <property type="match status" value="3"/>
</dbReference>
<evidence type="ECO:0000259" key="2">
    <source>
        <dbReference type="PROSITE" id="PS50835"/>
    </source>
</evidence>
<dbReference type="SMART" id="SM00409">
    <property type="entry name" value="IG"/>
    <property type="match status" value="3"/>
</dbReference>
<dbReference type="InterPro" id="IPR013783">
    <property type="entry name" value="Ig-like_fold"/>
</dbReference>
<protein>
    <recommendedName>
        <fullName evidence="2">Ig-like domain-containing protein</fullName>
    </recommendedName>
</protein>